<keyword evidence="6" id="KW-0342">GTP-binding</keyword>
<keyword evidence="3 11" id="KW-0808">Transferase</keyword>
<dbReference type="GO" id="GO:0016853">
    <property type="term" value="F:isomerase activity"/>
    <property type="evidence" value="ECO:0007669"/>
    <property type="project" value="UniProtKB-KW"/>
</dbReference>
<dbReference type="NCBIfam" id="TIGR01479">
    <property type="entry name" value="GMP_PMI"/>
    <property type="match status" value="1"/>
</dbReference>
<evidence type="ECO:0000259" key="9">
    <source>
        <dbReference type="Pfam" id="PF00483"/>
    </source>
</evidence>
<evidence type="ECO:0000256" key="1">
    <source>
        <dbReference type="ARBA" id="ARBA00006115"/>
    </source>
</evidence>
<dbReference type="Pfam" id="PF22640">
    <property type="entry name" value="ManC_GMP_beta-helix"/>
    <property type="match status" value="1"/>
</dbReference>
<dbReference type="InterPro" id="IPR005835">
    <property type="entry name" value="NTP_transferase_dom"/>
</dbReference>
<dbReference type="OrthoDB" id="9806359at2"/>
<dbReference type="PANTHER" id="PTHR46390">
    <property type="entry name" value="MANNOSE-1-PHOSPHATE GUANYLYLTRANSFERASE"/>
    <property type="match status" value="1"/>
</dbReference>
<dbReference type="InterPro" id="IPR006375">
    <property type="entry name" value="Man1P_GuaTrfase/Man6P_Isoase"/>
</dbReference>
<dbReference type="GO" id="GO:0009298">
    <property type="term" value="P:GDP-mannose biosynthetic process"/>
    <property type="evidence" value="ECO:0007669"/>
    <property type="project" value="TreeGrafter"/>
</dbReference>
<dbReference type="AlphaFoldDB" id="A0A328AFK7"/>
<accession>A0A328AFK7</accession>
<dbReference type="EMBL" id="QFYQ01000001">
    <property type="protein sequence ID" value="RAK53401.1"/>
    <property type="molecule type" value="Genomic_DNA"/>
</dbReference>
<evidence type="ECO:0000256" key="5">
    <source>
        <dbReference type="ARBA" id="ARBA00022741"/>
    </source>
</evidence>
<protein>
    <recommendedName>
        <fullName evidence="2">mannose-1-phosphate guanylyltransferase</fullName>
        <ecNumber evidence="2">2.7.7.13</ecNumber>
    </recommendedName>
</protein>
<gene>
    <name evidence="11" type="ORF">DJ017_02080</name>
</gene>
<evidence type="ECO:0000256" key="7">
    <source>
        <dbReference type="ARBA" id="ARBA00047343"/>
    </source>
</evidence>
<dbReference type="EC" id="2.7.7.13" evidence="2"/>
<dbReference type="Proteomes" id="UP000249254">
    <property type="component" value="Unassembled WGS sequence"/>
</dbReference>
<dbReference type="GO" id="GO:0004475">
    <property type="term" value="F:mannose-1-phosphate guanylyltransferase (GTP) activity"/>
    <property type="evidence" value="ECO:0007669"/>
    <property type="project" value="UniProtKB-EC"/>
</dbReference>
<feature type="domain" description="Nucleotidyl transferase" evidence="9">
    <location>
        <begin position="6"/>
        <end position="282"/>
    </location>
</feature>
<dbReference type="CDD" id="cd02509">
    <property type="entry name" value="GDP-M1P_Guanylyltransferase"/>
    <property type="match status" value="1"/>
</dbReference>
<dbReference type="InterPro" id="IPR051161">
    <property type="entry name" value="Mannose-6P_isomerase_type2"/>
</dbReference>
<comment type="catalytic activity">
    <reaction evidence="7">
        <text>alpha-D-mannose 1-phosphate + GTP + H(+) = GDP-alpha-D-mannose + diphosphate</text>
        <dbReference type="Rhea" id="RHEA:15229"/>
        <dbReference type="ChEBI" id="CHEBI:15378"/>
        <dbReference type="ChEBI" id="CHEBI:33019"/>
        <dbReference type="ChEBI" id="CHEBI:37565"/>
        <dbReference type="ChEBI" id="CHEBI:57527"/>
        <dbReference type="ChEBI" id="CHEBI:58409"/>
        <dbReference type="EC" id="2.7.7.13"/>
    </reaction>
</comment>
<dbReference type="InterPro" id="IPR049577">
    <property type="entry name" value="GMPP_N"/>
</dbReference>
<reference evidence="12" key="1">
    <citation type="submission" date="2018-05" db="EMBL/GenBank/DDBJ databases">
        <authorList>
            <person name="Li X."/>
        </authorList>
    </citation>
    <scope>NUCLEOTIDE SEQUENCE [LARGE SCALE GENOMIC DNA]</scope>
    <source>
        <strain evidence="12">LX32</strain>
    </source>
</reference>
<sequence>MAKITPVIMSGGAGTRLWPVSRVGAPKQFHALGGQRTMIQETALRASGEGFEPPIVICNESHAAIAGRQLAEAGLDPLIVLEPVARNTAACAVAAAALVAERDPDGLVLLAPADHVIKDLEAYRAAIETGRPAAEAGKLVVFGLRPDRPETGYGYIRAASSQGAVRPVAAFVEKPDLATARAYVADPDYTWNAGFFLFGAKAFLDEARRLAPEVAAAAEAAVATAARRGREVRLGEAFGQAPAISVDYAVFEKTDKAVVAPCELGWSDVGAWRALWELADQADDQNALHGDVVSVASAGCLVRTDGPTVALAGVQDLVVIVENGVVLVAAKDDPAAVKALVEQLKAKGRADLL</sequence>
<name>A0A328AFK7_9CAUL</name>
<keyword evidence="4 11" id="KW-0548">Nucleotidyltransferase</keyword>
<organism evidence="11 12">
    <name type="scientific">Phenylobacterium soli</name>
    <dbReference type="NCBI Taxonomy" id="2170551"/>
    <lineage>
        <taxon>Bacteria</taxon>
        <taxon>Pseudomonadati</taxon>
        <taxon>Pseudomonadota</taxon>
        <taxon>Alphaproteobacteria</taxon>
        <taxon>Caulobacterales</taxon>
        <taxon>Caulobacteraceae</taxon>
        <taxon>Phenylobacterium</taxon>
    </lineage>
</organism>
<dbReference type="Pfam" id="PF00483">
    <property type="entry name" value="NTP_transferase"/>
    <property type="match status" value="1"/>
</dbReference>
<feature type="domain" description="MannoseP isomerase/GMP-like beta-helix" evidence="10">
    <location>
        <begin position="290"/>
        <end position="344"/>
    </location>
</feature>
<dbReference type="GO" id="GO:0005525">
    <property type="term" value="F:GTP binding"/>
    <property type="evidence" value="ECO:0007669"/>
    <property type="project" value="UniProtKB-KW"/>
</dbReference>
<evidence type="ECO:0000313" key="11">
    <source>
        <dbReference type="EMBL" id="RAK53401.1"/>
    </source>
</evidence>
<dbReference type="InterPro" id="IPR029044">
    <property type="entry name" value="Nucleotide-diphossugar_trans"/>
</dbReference>
<dbReference type="InterPro" id="IPR054566">
    <property type="entry name" value="ManC/GMP-like_b-helix"/>
</dbReference>
<evidence type="ECO:0000256" key="2">
    <source>
        <dbReference type="ARBA" id="ARBA00012387"/>
    </source>
</evidence>
<dbReference type="Gene3D" id="3.90.550.10">
    <property type="entry name" value="Spore Coat Polysaccharide Biosynthesis Protein SpsA, Chain A"/>
    <property type="match status" value="1"/>
</dbReference>
<evidence type="ECO:0000256" key="4">
    <source>
        <dbReference type="ARBA" id="ARBA00022695"/>
    </source>
</evidence>
<evidence type="ECO:0000313" key="12">
    <source>
        <dbReference type="Proteomes" id="UP000249254"/>
    </source>
</evidence>
<evidence type="ECO:0000256" key="6">
    <source>
        <dbReference type="ARBA" id="ARBA00023134"/>
    </source>
</evidence>
<evidence type="ECO:0000256" key="3">
    <source>
        <dbReference type="ARBA" id="ARBA00022679"/>
    </source>
</evidence>
<comment type="similarity">
    <text evidence="1 8">Belongs to the mannose-6-phosphate isomerase type 2 family.</text>
</comment>
<dbReference type="GO" id="GO:0000271">
    <property type="term" value="P:polysaccharide biosynthetic process"/>
    <property type="evidence" value="ECO:0007669"/>
    <property type="project" value="InterPro"/>
</dbReference>
<evidence type="ECO:0000259" key="10">
    <source>
        <dbReference type="Pfam" id="PF22640"/>
    </source>
</evidence>
<proteinExistence type="inferred from homology"/>
<dbReference type="SUPFAM" id="SSF53448">
    <property type="entry name" value="Nucleotide-diphospho-sugar transferases"/>
    <property type="match status" value="1"/>
</dbReference>
<keyword evidence="11" id="KW-0413">Isomerase</keyword>
<dbReference type="PANTHER" id="PTHR46390:SF1">
    <property type="entry name" value="MANNOSE-1-PHOSPHATE GUANYLYLTRANSFERASE"/>
    <property type="match status" value="1"/>
</dbReference>
<dbReference type="SUPFAM" id="SSF159283">
    <property type="entry name" value="Guanosine diphospho-D-mannose pyrophosphorylase/mannose-6-phosphate isomerase linker domain"/>
    <property type="match status" value="1"/>
</dbReference>
<keyword evidence="12" id="KW-1185">Reference proteome</keyword>
<dbReference type="FunFam" id="3.90.550.10:FF:000046">
    <property type="entry name" value="Mannose-1-phosphate guanylyltransferase (GDP)"/>
    <property type="match status" value="1"/>
</dbReference>
<keyword evidence="5" id="KW-0547">Nucleotide-binding</keyword>
<evidence type="ECO:0000256" key="8">
    <source>
        <dbReference type="RuleBase" id="RU004190"/>
    </source>
</evidence>
<dbReference type="RefSeq" id="WP_111527153.1">
    <property type="nucleotide sequence ID" value="NZ_JBHRSG010000001.1"/>
</dbReference>
<comment type="caution">
    <text evidence="11">The sequence shown here is derived from an EMBL/GenBank/DDBJ whole genome shotgun (WGS) entry which is preliminary data.</text>
</comment>